<protein>
    <submittedName>
        <fullName evidence="1">Uncharacterized protein</fullName>
    </submittedName>
</protein>
<reference evidence="1 2" key="1">
    <citation type="submission" date="2019-02" db="EMBL/GenBank/DDBJ databases">
        <title>Deep-cultivation of Planctomycetes and their phenomic and genomic characterization uncovers novel biology.</title>
        <authorList>
            <person name="Wiegand S."/>
            <person name="Jogler M."/>
            <person name="Boedeker C."/>
            <person name="Pinto D."/>
            <person name="Vollmers J."/>
            <person name="Rivas-Marin E."/>
            <person name="Kohn T."/>
            <person name="Peeters S.H."/>
            <person name="Heuer A."/>
            <person name="Rast P."/>
            <person name="Oberbeckmann S."/>
            <person name="Bunk B."/>
            <person name="Jeske O."/>
            <person name="Meyerdierks A."/>
            <person name="Storesund J.E."/>
            <person name="Kallscheuer N."/>
            <person name="Luecker S."/>
            <person name="Lage O.M."/>
            <person name="Pohl T."/>
            <person name="Merkel B.J."/>
            <person name="Hornburger P."/>
            <person name="Mueller R.-W."/>
            <person name="Bruemmer F."/>
            <person name="Labrenz M."/>
            <person name="Spormann A.M."/>
            <person name="Op Den Camp H."/>
            <person name="Overmann J."/>
            <person name="Amann R."/>
            <person name="Jetten M.S.M."/>
            <person name="Mascher T."/>
            <person name="Medema M.H."/>
            <person name="Devos D.P."/>
            <person name="Kaster A.-K."/>
            <person name="Ovreas L."/>
            <person name="Rohde M."/>
            <person name="Galperin M.Y."/>
            <person name="Jogler C."/>
        </authorList>
    </citation>
    <scope>NUCLEOTIDE SEQUENCE [LARGE SCALE GENOMIC DNA]</scope>
    <source>
        <strain evidence="1 2">CA13</strain>
    </source>
</reference>
<evidence type="ECO:0000313" key="2">
    <source>
        <dbReference type="Proteomes" id="UP000315010"/>
    </source>
</evidence>
<dbReference type="Proteomes" id="UP000315010">
    <property type="component" value="Unassembled WGS sequence"/>
</dbReference>
<keyword evidence="2" id="KW-1185">Reference proteome</keyword>
<sequence length="67" mass="7121">MSYAAEAAGMDVAKVVSQEFSPACTDSVQTAAFGVKVLLRIKSSEISGQMLFLTKKFCQGPLTFIGD</sequence>
<comment type="caution">
    <text evidence="1">The sequence shown here is derived from an EMBL/GenBank/DDBJ whole genome shotgun (WGS) entry which is preliminary data.</text>
</comment>
<accession>A0A5C5ZAK8</accession>
<proteinExistence type="predicted"/>
<dbReference type="EMBL" id="SJPJ01000001">
    <property type="protein sequence ID" value="TWT83841.1"/>
    <property type="molecule type" value="Genomic_DNA"/>
</dbReference>
<organism evidence="1 2">
    <name type="scientific">Novipirellula herctigrandis</name>
    <dbReference type="NCBI Taxonomy" id="2527986"/>
    <lineage>
        <taxon>Bacteria</taxon>
        <taxon>Pseudomonadati</taxon>
        <taxon>Planctomycetota</taxon>
        <taxon>Planctomycetia</taxon>
        <taxon>Pirellulales</taxon>
        <taxon>Pirellulaceae</taxon>
        <taxon>Novipirellula</taxon>
    </lineage>
</organism>
<name>A0A5C5ZAK8_9BACT</name>
<gene>
    <name evidence="1" type="ORF">CA13_53140</name>
</gene>
<evidence type="ECO:0000313" key="1">
    <source>
        <dbReference type="EMBL" id="TWT83841.1"/>
    </source>
</evidence>
<dbReference type="AlphaFoldDB" id="A0A5C5ZAK8"/>